<protein>
    <submittedName>
        <fullName evidence="1">Uncharacterized protein</fullName>
    </submittedName>
</protein>
<dbReference type="EMBL" id="MCFI01000012">
    <property type="protein sequence ID" value="ORY80790.1"/>
    <property type="molecule type" value="Genomic_DNA"/>
</dbReference>
<comment type="caution">
    <text evidence="1">The sequence shown here is derived from an EMBL/GenBank/DDBJ whole genome shotgun (WGS) entry which is preliminary data.</text>
</comment>
<proteinExistence type="predicted"/>
<organism evidence="1 2">
    <name type="scientific">Protomyces lactucae-debilis</name>
    <dbReference type="NCBI Taxonomy" id="2754530"/>
    <lineage>
        <taxon>Eukaryota</taxon>
        <taxon>Fungi</taxon>
        <taxon>Dikarya</taxon>
        <taxon>Ascomycota</taxon>
        <taxon>Taphrinomycotina</taxon>
        <taxon>Taphrinomycetes</taxon>
        <taxon>Taphrinales</taxon>
        <taxon>Protomycetaceae</taxon>
        <taxon>Protomyces</taxon>
    </lineage>
</organism>
<keyword evidence="2" id="KW-1185">Reference proteome</keyword>
<gene>
    <name evidence="1" type="ORF">BCR37DRAFT_380532</name>
</gene>
<dbReference type="RefSeq" id="XP_040724435.1">
    <property type="nucleotide sequence ID" value="XM_040869512.1"/>
</dbReference>
<dbReference type="AlphaFoldDB" id="A0A1Y2FA44"/>
<evidence type="ECO:0000313" key="2">
    <source>
        <dbReference type="Proteomes" id="UP000193685"/>
    </source>
</evidence>
<sequence length="93" mass="10647">MLGFLCNVVLWYLSSESLKLSSTLYVTGFYFGIMYFSKARQLTGSSLCSTSCQVLRRRQCCLSRLQGRNFRGQQQLQDAQYSNCFPTQESSKT</sequence>
<reference evidence="1 2" key="1">
    <citation type="submission" date="2016-07" db="EMBL/GenBank/DDBJ databases">
        <title>Pervasive Adenine N6-methylation of Active Genes in Fungi.</title>
        <authorList>
            <consortium name="DOE Joint Genome Institute"/>
            <person name="Mondo S.J."/>
            <person name="Dannebaum R.O."/>
            <person name="Kuo R.C."/>
            <person name="Labutti K."/>
            <person name="Haridas S."/>
            <person name="Kuo A."/>
            <person name="Salamov A."/>
            <person name="Ahrendt S.R."/>
            <person name="Lipzen A."/>
            <person name="Sullivan W."/>
            <person name="Andreopoulos W.B."/>
            <person name="Clum A."/>
            <person name="Lindquist E."/>
            <person name="Daum C."/>
            <person name="Ramamoorthy G.K."/>
            <person name="Gryganskyi A."/>
            <person name="Culley D."/>
            <person name="Magnuson J.K."/>
            <person name="James T.Y."/>
            <person name="O'Malley M.A."/>
            <person name="Stajich J.E."/>
            <person name="Spatafora J.W."/>
            <person name="Visel A."/>
            <person name="Grigoriev I.V."/>
        </authorList>
    </citation>
    <scope>NUCLEOTIDE SEQUENCE [LARGE SCALE GENOMIC DNA]</scope>
    <source>
        <strain evidence="1 2">12-1054</strain>
    </source>
</reference>
<dbReference type="Proteomes" id="UP000193685">
    <property type="component" value="Unassembled WGS sequence"/>
</dbReference>
<dbReference type="GeneID" id="63786111"/>
<name>A0A1Y2FA44_PROLT</name>
<accession>A0A1Y2FA44</accession>
<evidence type="ECO:0000313" key="1">
    <source>
        <dbReference type="EMBL" id="ORY80790.1"/>
    </source>
</evidence>